<proteinExistence type="predicted"/>
<sequence length="175" mass="19104">MGGGVVVIGPAAAEEVGEALAVWQHSHMIRRNGRPLSRAHVRSAYARMAAPGAMLLLAREEGRREDGGPGIIGTVLGVQGLADDGAGPPQPGLLHLSLLSVAPDRWGQRVGRRLIERVVAEGRERGFTEAQLWTHADNLRANRLYRVLGFRRTGRVKIDDWGELLVHYRRTLGEA</sequence>
<keyword evidence="1 4" id="KW-0808">Transferase</keyword>
<dbReference type="SUPFAM" id="SSF55729">
    <property type="entry name" value="Acyl-CoA N-acyltransferases (Nat)"/>
    <property type="match status" value="1"/>
</dbReference>
<dbReference type="InterPro" id="IPR016181">
    <property type="entry name" value="Acyl_CoA_acyltransferase"/>
</dbReference>
<evidence type="ECO:0000313" key="5">
    <source>
        <dbReference type="Proteomes" id="UP000183015"/>
    </source>
</evidence>
<dbReference type="EMBL" id="FOAZ01000005">
    <property type="protein sequence ID" value="SEL05269.1"/>
    <property type="molecule type" value="Genomic_DNA"/>
</dbReference>
<dbReference type="OrthoDB" id="9799092at2"/>
<keyword evidence="5" id="KW-1185">Reference proteome</keyword>
<dbReference type="STRING" id="235985.SAMN05414137_105139"/>
<feature type="domain" description="N-acetyltransferase" evidence="3">
    <location>
        <begin position="28"/>
        <end position="173"/>
    </location>
</feature>
<dbReference type="Proteomes" id="UP000183015">
    <property type="component" value="Unassembled WGS sequence"/>
</dbReference>
<keyword evidence="2" id="KW-0012">Acyltransferase</keyword>
<evidence type="ECO:0000256" key="2">
    <source>
        <dbReference type="ARBA" id="ARBA00023315"/>
    </source>
</evidence>
<evidence type="ECO:0000256" key="1">
    <source>
        <dbReference type="ARBA" id="ARBA00022679"/>
    </source>
</evidence>
<organism evidence="4 5">
    <name type="scientific">Streptacidiphilus jiangxiensis</name>
    <dbReference type="NCBI Taxonomy" id="235985"/>
    <lineage>
        <taxon>Bacteria</taxon>
        <taxon>Bacillati</taxon>
        <taxon>Actinomycetota</taxon>
        <taxon>Actinomycetes</taxon>
        <taxon>Kitasatosporales</taxon>
        <taxon>Streptomycetaceae</taxon>
        <taxon>Streptacidiphilus</taxon>
    </lineage>
</organism>
<dbReference type="eggNOG" id="COG0456">
    <property type="taxonomic scope" value="Bacteria"/>
</dbReference>
<dbReference type="PANTHER" id="PTHR43877">
    <property type="entry name" value="AMINOALKYLPHOSPHONATE N-ACETYLTRANSFERASE-RELATED-RELATED"/>
    <property type="match status" value="1"/>
</dbReference>
<dbReference type="RefSeq" id="WP_052438970.1">
    <property type="nucleotide sequence ID" value="NZ_BBPN01000023.1"/>
</dbReference>
<dbReference type="Gene3D" id="3.40.630.30">
    <property type="match status" value="1"/>
</dbReference>
<dbReference type="Pfam" id="PF00583">
    <property type="entry name" value="Acetyltransf_1"/>
    <property type="match status" value="1"/>
</dbReference>
<accession>A0A1H7M2E7</accession>
<dbReference type="PANTHER" id="PTHR43877:SF2">
    <property type="entry name" value="AMINOALKYLPHOSPHONATE N-ACETYLTRANSFERASE-RELATED"/>
    <property type="match status" value="1"/>
</dbReference>
<gene>
    <name evidence="4" type="ORF">SAMN05414137_105139</name>
</gene>
<protein>
    <submittedName>
        <fullName evidence="4">Acetyltransferase (GNAT) family protein</fullName>
    </submittedName>
</protein>
<name>A0A1H7M2E7_STRJI</name>
<evidence type="ECO:0000313" key="4">
    <source>
        <dbReference type="EMBL" id="SEL05269.1"/>
    </source>
</evidence>
<dbReference type="CDD" id="cd04301">
    <property type="entry name" value="NAT_SF"/>
    <property type="match status" value="1"/>
</dbReference>
<evidence type="ECO:0000259" key="3">
    <source>
        <dbReference type="PROSITE" id="PS51186"/>
    </source>
</evidence>
<dbReference type="InterPro" id="IPR000182">
    <property type="entry name" value="GNAT_dom"/>
</dbReference>
<dbReference type="InterPro" id="IPR050832">
    <property type="entry name" value="Bact_Acetyltransf"/>
</dbReference>
<dbReference type="GO" id="GO:0016747">
    <property type="term" value="F:acyltransferase activity, transferring groups other than amino-acyl groups"/>
    <property type="evidence" value="ECO:0007669"/>
    <property type="project" value="InterPro"/>
</dbReference>
<reference evidence="5" key="1">
    <citation type="submission" date="2016-10" db="EMBL/GenBank/DDBJ databases">
        <authorList>
            <person name="Varghese N."/>
        </authorList>
    </citation>
    <scope>NUCLEOTIDE SEQUENCE [LARGE SCALE GENOMIC DNA]</scope>
    <source>
        <strain evidence="5">DSM 45096 / BCRC 16803 / CGMCC 4.1857 / CIP 109030 / JCM 12277 / KCTC 19219 / NBRC 100920 / 33214</strain>
    </source>
</reference>
<dbReference type="AlphaFoldDB" id="A0A1H7M2E7"/>
<dbReference type="PROSITE" id="PS51186">
    <property type="entry name" value="GNAT"/>
    <property type="match status" value="1"/>
</dbReference>